<keyword evidence="2" id="KW-1185">Reference proteome</keyword>
<dbReference type="Proteomes" id="UP001165101">
    <property type="component" value="Unassembled WGS sequence"/>
</dbReference>
<protein>
    <submittedName>
        <fullName evidence="1">Unnamed protein product</fullName>
    </submittedName>
</protein>
<reference evidence="1" key="1">
    <citation type="submission" date="2023-04" db="EMBL/GenBank/DDBJ databases">
        <title>Candida boidinii NBRC 1967.</title>
        <authorList>
            <person name="Ichikawa N."/>
            <person name="Sato H."/>
            <person name="Tonouchi N."/>
        </authorList>
    </citation>
    <scope>NUCLEOTIDE SEQUENCE</scope>
    <source>
        <strain evidence="1">NBRC 1967</strain>
    </source>
</reference>
<accession>A0ACB5U1J3</accession>
<evidence type="ECO:0000313" key="1">
    <source>
        <dbReference type="EMBL" id="GME99257.1"/>
    </source>
</evidence>
<proteinExistence type="predicted"/>
<comment type="caution">
    <text evidence="1">The sequence shown here is derived from an EMBL/GenBank/DDBJ whole genome shotgun (WGS) entry which is preliminary data.</text>
</comment>
<dbReference type="EMBL" id="BSXV01003892">
    <property type="protein sequence ID" value="GME99257.1"/>
    <property type="molecule type" value="Genomic_DNA"/>
</dbReference>
<gene>
    <name evidence="1" type="ORF">Cboi01_000523300</name>
</gene>
<evidence type="ECO:0000313" key="2">
    <source>
        <dbReference type="Proteomes" id="UP001165101"/>
    </source>
</evidence>
<name>A0ACB5U1J3_CANBO</name>
<organism evidence="1 2">
    <name type="scientific">Candida boidinii</name>
    <name type="common">Yeast</name>
    <dbReference type="NCBI Taxonomy" id="5477"/>
    <lineage>
        <taxon>Eukaryota</taxon>
        <taxon>Fungi</taxon>
        <taxon>Dikarya</taxon>
        <taxon>Ascomycota</taxon>
        <taxon>Saccharomycotina</taxon>
        <taxon>Pichiomycetes</taxon>
        <taxon>Pichiales</taxon>
        <taxon>Pichiaceae</taxon>
        <taxon>Ogataea</taxon>
        <taxon>Ogataea/Candida clade</taxon>
    </lineage>
</organism>
<sequence length="206" mass="23489">MNTGSSNKEPALFSFLKSFSKSFRPSSSDNDTRKTFLSSINPTIVGSDIDQQLLSKRLQTESNPERIKIIISLRNSLREINVSSIPEIWYLVRSFISPDTYRPLRKETLSLMYECIHLSDSATSTKLMYYKDIIENLKIKDDDINILDGDDSQPDSTIPQLDPDINLFISCLSILTNNGEDIYDLIQFDTMPLNNYISAILNTLFL</sequence>